<dbReference type="AlphaFoldDB" id="A0A0K2TQF8"/>
<organism evidence="1">
    <name type="scientific">Lepeophtheirus salmonis</name>
    <name type="common">Salmon louse</name>
    <name type="synonym">Caligus salmonis</name>
    <dbReference type="NCBI Taxonomy" id="72036"/>
    <lineage>
        <taxon>Eukaryota</taxon>
        <taxon>Metazoa</taxon>
        <taxon>Ecdysozoa</taxon>
        <taxon>Arthropoda</taxon>
        <taxon>Crustacea</taxon>
        <taxon>Multicrustacea</taxon>
        <taxon>Hexanauplia</taxon>
        <taxon>Copepoda</taxon>
        <taxon>Siphonostomatoida</taxon>
        <taxon>Caligidae</taxon>
        <taxon>Lepeophtheirus</taxon>
    </lineage>
</organism>
<name>A0A0K2TQF8_LEPSM</name>
<dbReference type="EMBL" id="HACA01010684">
    <property type="protein sequence ID" value="CDW28045.1"/>
    <property type="molecule type" value="Transcribed_RNA"/>
</dbReference>
<accession>A0A0K2TQF8</accession>
<sequence>MIDSTGPKTGLDRHNTGRIRAKLSILNLRMVLNDEWPITFLEPKFLEGILL</sequence>
<reference evidence="1" key="1">
    <citation type="submission" date="2014-05" db="EMBL/GenBank/DDBJ databases">
        <authorList>
            <person name="Chronopoulou M."/>
        </authorList>
    </citation>
    <scope>NUCLEOTIDE SEQUENCE</scope>
    <source>
        <tissue evidence="1">Whole organism</tissue>
    </source>
</reference>
<proteinExistence type="predicted"/>
<protein>
    <submittedName>
        <fullName evidence="1">Uncharacterized protein</fullName>
    </submittedName>
</protein>
<evidence type="ECO:0000313" key="1">
    <source>
        <dbReference type="EMBL" id="CDW28045.1"/>
    </source>
</evidence>